<dbReference type="InterPro" id="IPR036850">
    <property type="entry name" value="NDK-like_dom_sf"/>
</dbReference>
<dbReference type="PANTHER" id="PTHR11349">
    <property type="entry name" value="NUCLEOSIDE DIPHOSPHATE KINASE"/>
    <property type="match status" value="1"/>
</dbReference>
<dbReference type="SUPFAM" id="SSF54919">
    <property type="entry name" value="Nucleoside diphosphate kinase, NDK"/>
    <property type="match status" value="1"/>
</dbReference>
<dbReference type="SMART" id="SM00562">
    <property type="entry name" value="NDK"/>
    <property type="match status" value="1"/>
</dbReference>
<evidence type="ECO:0000313" key="9">
    <source>
        <dbReference type="EMBL" id="KKU02750.1"/>
    </source>
</evidence>
<evidence type="ECO:0000256" key="3">
    <source>
        <dbReference type="ARBA" id="ARBA00012966"/>
    </source>
</evidence>
<dbReference type="GO" id="GO:0006183">
    <property type="term" value="P:GTP biosynthetic process"/>
    <property type="evidence" value="ECO:0007669"/>
    <property type="project" value="InterPro"/>
</dbReference>
<evidence type="ECO:0000256" key="7">
    <source>
        <dbReference type="RuleBase" id="RU004011"/>
    </source>
</evidence>
<protein>
    <recommendedName>
        <fullName evidence="3">nucleoside-diphosphate kinase</fullName>
        <ecNumber evidence="3">2.7.4.6</ecNumber>
    </recommendedName>
</protein>
<comment type="caution">
    <text evidence="6">Lacks conserved residue(s) required for the propagation of feature annotation.</text>
</comment>
<evidence type="ECO:0000256" key="4">
    <source>
        <dbReference type="ARBA" id="ARBA00022679"/>
    </source>
</evidence>
<proteinExistence type="inferred from homology"/>
<name>A0A0G1Q263_9BACT</name>
<accession>A0A0G1Q263</accession>
<dbReference type="PROSITE" id="PS51374">
    <property type="entry name" value="NDPK_LIKE"/>
    <property type="match status" value="1"/>
</dbReference>
<dbReference type="Proteomes" id="UP000034264">
    <property type="component" value="Unassembled WGS sequence"/>
</dbReference>
<evidence type="ECO:0000313" key="10">
    <source>
        <dbReference type="Proteomes" id="UP000034264"/>
    </source>
</evidence>
<dbReference type="GO" id="GO:0006228">
    <property type="term" value="P:UTP biosynthetic process"/>
    <property type="evidence" value="ECO:0007669"/>
    <property type="project" value="InterPro"/>
</dbReference>
<dbReference type="EC" id="2.7.4.6" evidence="3"/>
<dbReference type="PATRIC" id="fig|1618366.3.peg.651"/>
<comment type="cofactor">
    <cofactor evidence="1">
        <name>Mg(2+)</name>
        <dbReference type="ChEBI" id="CHEBI:18420"/>
    </cofactor>
</comment>
<dbReference type="EMBL" id="LCKS01000008">
    <property type="protein sequence ID" value="KKU02750.1"/>
    <property type="molecule type" value="Genomic_DNA"/>
</dbReference>
<dbReference type="Pfam" id="PF00334">
    <property type="entry name" value="NDK"/>
    <property type="match status" value="2"/>
</dbReference>
<keyword evidence="5 9" id="KW-0418">Kinase</keyword>
<evidence type="ECO:0000256" key="2">
    <source>
        <dbReference type="ARBA" id="ARBA00008142"/>
    </source>
</evidence>
<dbReference type="CDD" id="cd04413">
    <property type="entry name" value="NDPk_I"/>
    <property type="match status" value="1"/>
</dbReference>
<reference evidence="9 10" key="1">
    <citation type="journal article" date="2015" name="Nature">
        <title>rRNA introns, odd ribosomes, and small enigmatic genomes across a large radiation of phyla.</title>
        <authorList>
            <person name="Brown C.T."/>
            <person name="Hug L.A."/>
            <person name="Thomas B.C."/>
            <person name="Sharon I."/>
            <person name="Castelle C.J."/>
            <person name="Singh A."/>
            <person name="Wilkins M.J."/>
            <person name="Williams K.H."/>
            <person name="Banfield J.F."/>
        </authorList>
    </citation>
    <scope>NUCLEOTIDE SEQUENCE [LARGE SCALE GENOMIC DNA]</scope>
</reference>
<dbReference type="AlphaFoldDB" id="A0A0G1Q263"/>
<dbReference type="GO" id="GO:0004550">
    <property type="term" value="F:nucleoside diphosphate kinase activity"/>
    <property type="evidence" value="ECO:0007669"/>
    <property type="project" value="UniProtKB-EC"/>
</dbReference>
<gene>
    <name evidence="9" type="ORF">UX05_C0008G0027</name>
</gene>
<dbReference type="PRINTS" id="PR01243">
    <property type="entry name" value="NUCDPKINASE"/>
</dbReference>
<feature type="domain" description="Nucleoside diphosphate kinase-like" evidence="8">
    <location>
        <begin position="4"/>
        <end position="184"/>
    </location>
</feature>
<comment type="caution">
    <text evidence="9">The sequence shown here is derived from an EMBL/GenBank/DDBJ whole genome shotgun (WGS) entry which is preliminary data.</text>
</comment>
<evidence type="ECO:0000259" key="8">
    <source>
        <dbReference type="SMART" id="SM00562"/>
    </source>
</evidence>
<comment type="similarity">
    <text evidence="2 6 7">Belongs to the NDK family.</text>
</comment>
<dbReference type="GO" id="GO:0006241">
    <property type="term" value="P:CTP biosynthetic process"/>
    <property type="evidence" value="ECO:0007669"/>
    <property type="project" value="InterPro"/>
</dbReference>
<dbReference type="InterPro" id="IPR034907">
    <property type="entry name" value="NDK-like_dom"/>
</dbReference>
<evidence type="ECO:0000256" key="1">
    <source>
        <dbReference type="ARBA" id="ARBA00001946"/>
    </source>
</evidence>
<dbReference type="InterPro" id="IPR001564">
    <property type="entry name" value="Nucleoside_diP_kinase"/>
</dbReference>
<evidence type="ECO:0000256" key="5">
    <source>
        <dbReference type="ARBA" id="ARBA00022777"/>
    </source>
</evidence>
<sequence length="192" mass="21663">MNFEQKTVVLIKPDGVKRGLVGDIVSRFERVGLKIMAMKMIWVDAEHVGKHYKDEEEYHKSVGVKTLENYQKYGLDAGETLGTKDPVKIGKLVRKWNMEFLSSGPVVAMLMSGENAVEIVRKMIGHTFPQVAASGTIRGDYSFESAMGSNLAKRSTKNLIHASGSAEEAVFERKLWFKEKEIYDYKRIGEDL</sequence>
<dbReference type="Gene3D" id="3.30.70.141">
    <property type="entry name" value="Nucleoside diphosphate kinase-like domain"/>
    <property type="match status" value="1"/>
</dbReference>
<evidence type="ECO:0000256" key="6">
    <source>
        <dbReference type="PROSITE-ProRule" id="PRU00706"/>
    </source>
</evidence>
<keyword evidence="4" id="KW-0808">Transferase</keyword>
<organism evidence="9 10">
    <name type="scientific">Candidatus Amesbacteria bacterium GW2011_GWC2_45_19</name>
    <dbReference type="NCBI Taxonomy" id="1618366"/>
    <lineage>
        <taxon>Bacteria</taxon>
        <taxon>Candidatus Amesiibacteriota</taxon>
    </lineage>
</organism>